<reference evidence="1" key="1">
    <citation type="journal article" date="2021" name="Genome Biol. Evol.">
        <title>A High-Quality Reference Genome for a Parasitic Bivalve with Doubly Uniparental Inheritance (Bivalvia: Unionida).</title>
        <authorList>
            <person name="Smith C.H."/>
        </authorList>
    </citation>
    <scope>NUCLEOTIDE SEQUENCE</scope>
    <source>
        <strain evidence="1">CHS0354</strain>
    </source>
</reference>
<sequence length="89" mass="10226">MSVCEPRFTTIYHNPTQSTTIHHLLPQLTKKYINRTKVYEIHQSTKLLLQLSIKITQTTSINHNVLQSAKVHCSQLRSTTLFPNPLVIS</sequence>
<organism evidence="1 2">
    <name type="scientific">Potamilus streckersoni</name>
    <dbReference type="NCBI Taxonomy" id="2493646"/>
    <lineage>
        <taxon>Eukaryota</taxon>
        <taxon>Metazoa</taxon>
        <taxon>Spiralia</taxon>
        <taxon>Lophotrochozoa</taxon>
        <taxon>Mollusca</taxon>
        <taxon>Bivalvia</taxon>
        <taxon>Autobranchia</taxon>
        <taxon>Heteroconchia</taxon>
        <taxon>Palaeoheterodonta</taxon>
        <taxon>Unionida</taxon>
        <taxon>Unionoidea</taxon>
        <taxon>Unionidae</taxon>
        <taxon>Ambleminae</taxon>
        <taxon>Lampsilini</taxon>
        <taxon>Potamilus</taxon>
    </lineage>
</organism>
<evidence type="ECO:0000313" key="1">
    <source>
        <dbReference type="EMBL" id="KAK3600965.1"/>
    </source>
</evidence>
<dbReference type="AlphaFoldDB" id="A0AAE0SZC6"/>
<protein>
    <submittedName>
        <fullName evidence="1">Uncharacterized protein</fullName>
    </submittedName>
</protein>
<comment type="caution">
    <text evidence="1">The sequence shown here is derived from an EMBL/GenBank/DDBJ whole genome shotgun (WGS) entry which is preliminary data.</text>
</comment>
<dbReference type="EMBL" id="JAEAOA010000317">
    <property type="protein sequence ID" value="KAK3600965.1"/>
    <property type="molecule type" value="Genomic_DNA"/>
</dbReference>
<feature type="non-terminal residue" evidence="1">
    <location>
        <position position="89"/>
    </location>
</feature>
<reference evidence="1" key="3">
    <citation type="submission" date="2023-05" db="EMBL/GenBank/DDBJ databases">
        <authorList>
            <person name="Smith C.H."/>
        </authorList>
    </citation>
    <scope>NUCLEOTIDE SEQUENCE</scope>
    <source>
        <strain evidence="1">CHS0354</strain>
        <tissue evidence="1">Mantle</tissue>
    </source>
</reference>
<keyword evidence="2" id="KW-1185">Reference proteome</keyword>
<reference evidence="1" key="2">
    <citation type="journal article" date="2021" name="Genome Biol. Evol.">
        <title>Developing a high-quality reference genome for a parasitic bivalve with doubly uniparental inheritance (Bivalvia: Unionida).</title>
        <authorList>
            <person name="Smith C.H."/>
        </authorList>
    </citation>
    <scope>NUCLEOTIDE SEQUENCE</scope>
    <source>
        <strain evidence="1">CHS0354</strain>
        <tissue evidence="1">Mantle</tissue>
    </source>
</reference>
<name>A0AAE0SZC6_9BIVA</name>
<gene>
    <name evidence="1" type="ORF">CHS0354_004178</name>
</gene>
<dbReference type="Proteomes" id="UP001195483">
    <property type="component" value="Unassembled WGS sequence"/>
</dbReference>
<accession>A0AAE0SZC6</accession>
<proteinExistence type="predicted"/>
<evidence type="ECO:0000313" key="2">
    <source>
        <dbReference type="Proteomes" id="UP001195483"/>
    </source>
</evidence>